<keyword evidence="2" id="KW-1185">Reference proteome</keyword>
<dbReference type="AlphaFoldDB" id="A0AAV4XV03"/>
<dbReference type="Proteomes" id="UP001054945">
    <property type="component" value="Unassembled WGS sequence"/>
</dbReference>
<sequence length="154" mass="17712">MPHGSEVTSGSRRLPCPIRYAMPQTPGRHGARFYLRVLQVNIPETQWNGSHFFSPHLSFCVIAFRRYGQRTNFRMVWDWGEPTCVFLAQRLIVGTAERGHQAPPTLQPLPSSASSMRIFRRAELNHSHLKHLLFIVGSLLHYPRQEMLSVLSSY</sequence>
<protein>
    <submittedName>
        <fullName evidence="1">Uncharacterized protein</fullName>
    </submittedName>
</protein>
<evidence type="ECO:0000313" key="1">
    <source>
        <dbReference type="EMBL" id="GIY99010.1"/>
    </source>
</evidence>
<gene>
    <name evidence="1" type="ORF">CEXT_53051</name>
</gene>
<organism evidence="1 2">
    <name type="scientific">Caerostris extrusa</name>
    <name type="common">Bark spider</name>
    <name type="synonym">Caerostris bankana</name>
    <dbReference type="NCBI Taxonomy" id="172846"/>
    <lineage>
        <taxon>Eukaryota</taxon>
        <taxon>Metazoa</taxon>
        <taxon>Ecdysozoa</taxon>
        <taxon>Arthropoda</taxon>
        <taxon>Chelicerata</taxon>
        <taxon>Arachnida</taxon>
        <taxon>Araneae</taxon>
        <taxon>Araneomorphae</taxon>
        <taxon>Entelegynae</taxon>
        <taxon>Araneoidea</taxon>
        <taxon>Araneidae</taxon>
        <taxon>Caerostris</taxon>
    </lineage>
</organism>
<evidence type="ECO:0000313" key="2">
    <source>
        <dbReference type="Proteomes" id="UP001054945"/>
    </source>
</evidence>
<name>A0AAV4XV03_CAEEX</name>
<reference evidence="1 2" key="1">
    <citation type="submission" date="2021-06" db="EMBL/GenBank/DDBJ databases">
        <title>Caerostris extrusa draft genome.</title>
        <authorList>
            <person name="Kono N."/>
            <person name="Arakawa K."/>
        </authorList>
    </citation>
    <scope>NUCLEOTIDE SEQUENCE [LARGE SCALE GENOMIC DNA]</scope>
</reference>
<accession>A0AAV4XV03</accession>
<comment type="caution">
    <text evidence="1">The sequence shown here is derived from an EMBL/GenBank/DDBJ whole genome shotgun (WGS) entry which is preliminary data.</text>
</comment>
<proteinExistence type="predicted"/>
<dbReference type="EMBL" id="BPLR01018368">
    <property type="protein sequence ID" value="GIY99010.1"/>
    <property type="molecule type" value="Genomic_DNA"/>
</dbReference>